<protein>
    <submittedName>
        <fullName evidence="1">Uncharacterized protein</fullName>
    </submittedName>
</protein>
<gene>
    <name evidence="1" type="ORF">MM415B04014_0014</name>
</gene>
<sequence length="54" mass="5652">MTHSTSACLKALAPQPAKAPLVCACGGRVTIIVRQRPMCARCFKALAVRTGAKP</sequence>
<dbReference type="EMBL" id="MT143200">
    <property type="protein sequence ID" value="QJA94065.1"/>
    <property type="molecule type" value="Genomic_DNA"/>
</dbReference>
<proteinExistence type="predicted"/>
<organism evidence="1">
    <name type="scientific">viral metagenome</name>
    <dbReference type="NCBI Taxonomy" id="1070528"/>
    <lineage>
        <taxon>unclassified sequences</taxon>
        <taxon>metagenomes</taxon>
        <taxon>organismal metagenomes</taxon>
    </lineage>
</organism>
<name>A0A6M3LMR5_9ZZZZ</name>
<accession>A0A6M3LMR5</accession>
<reference evidence="1" key="1">
    <citation type="submission" date="2020-03" db="EMBL/GenBank/DDBJ databases">
        <title>The deep terrestrial virosphere.</title>
        <authorList>
            <person name="Holmfeldt K."/>
            <person name="Nilsson E."/>
            <person name="Simone D."/>
            <person name="Lopez-Fernandez M."/>
            <person name="Wu X."/>
            <person name="de Brujin I."/>
            <person name="Lundin D."/>
            <person name="Andersson A."/>
            <person name="Bertilsson S."/>
            <person name="Dopson M."/>
        </authorList>
    </citation>
    <scope>NUCLEOTIDE SEQUENCE</scope>
    <source>
        <strain evidence="1">MM415B04014</strain>
    </source>
</reference>
<dbReference type="AlphaFoldDB" id="A0A6M3LMR5"/>
<evidence type="ECO:0000313" key="1">
    <source>
        <dbReference type="EMBL" id="QJA94065.1"/>
    </source>
</evidence>